<accession>A0A9X8DIP5</accession>
<organism evidence="1 2">
    <name type="scientific">Aphanomyces astaci</name>
    <name type="common">Crayfish plague agent</name>
    <dbReference type="NCBI Taxonomy" id="112090"/>
    <lineage>
        <taxon>Eukaryota</taxon>
        <taxon>Sar</taxon>
        <taxon>Stramenopiles</taxon>
        <taxon>Oomycota</taxon>
        <taxon>Saprolegniomycetes</taxon>
        <taxon>Saprolegniales</taxon>
        <taxon>Verrucalvaceae</taxon>
        <taxon>Aphanomyces</taxon>
    </lineage>
</organism>
<dbReference type="AlphaFoldDB" id="A0A9X8DIP5"/>
<gene>
    <name evidence="1" type="ORF">DYB28_010423</name>
</gene>
<evidence type="ECO:0008006" key="3">
    <source>
        <dbReference type="Google" id="ProtNLM"/>
    </source>
</evidence>
<reference evidence="1 2" key="1">
    <citation type="journal article" date="2018" name="J. Invertebr. Pathol.">
        <title>New genotyping method for the causative agent of crayfish plague (Aphanomyces astaci) based on whole genome data.</title>
        <authorList>
            <person name="Minardi D."/>
            <person name="Studholme D.J."/>
            <person name="van der Giezen M."/>
            <person name="Pretto T."/>
            <person name="Oidtmann B."/>
        </authorList>
    </citation>
    <scope>NUCLEOTIDE SEQUENCE [LARGE SCALE GENOMIC DNA]</scope>
    <source>
        <strain evidence="1 2">KB13</strain>
    </source>
</reference>
<sequence length="267" mass="29915">MEVVLEADGPALDQVDLDGDLPQGFVPYDMSDVGEFSWHSILKATMDEDTCVAWCMKVGHLPNAATCPTCDLAMSFAFKSKPWRCRRAACAGGGSVERGMRFESWFKGSKIPMAKLVRLLFAWASRKPVGIVIAEEEIARESGVDWYQYCHDLCSAEMLRAPMLSLQAVMRLLLEHHGENNFKLPHLKKDTLRRAGTLVVNVTCPASLLSQPKEPEDYHGMFNHEYFIKSFESLLNELATLGIQNAYIVMDNAKYHKGRPQGTPSSR</sequence>
<protein>
    <recommendedName>
        <fullName evidence="3">Tc1-like transposase DDE domain-containing protein</fullName>
    </recommendedName>
</protein>
<comment type="caution">
    <text evidence="1">The sequence shown here is derived from an EMBL/GenBank/DDBJ whole genome shotgun (WGS) entry which is preliminary data.</text>
</comment>
<name>A0A9X8DIP5_APHAT</name>
<dbReference type="Proteomes" id="UP000275652">
    <property type="component" value="Unassembled WGS sequence"/>
</dbReference>
<evidence type="ECO:0000313" key="2">
    <source>
        <dbReference type="Proteomes" id="UP000275652"/>
    </source>
</evidence>
<evidence type="ECO:0000313" key="1">
    <source>
        <dbReference type="EMBL" id="RLN77758.1"/>
    </source>
</evidence>
<proteinExistence type="predicted"/>
<dbReference type="EMBL" id="QUTI01065173">
    <property type="protein sequence ID" value="RLN77758.1"/>
    <property type="molecule type" value="Genomic_DNA"/>
</dbReference>